<keyword evidence="1" id="KW-0472">Membrane</keyword>
<keyword evidence="1" id="KW-0812">Transmembrane</keyword>
<evidence type="ECO:0000313" key="2">
    <source>
        <dbReference type="EMBL" id="SIQ32446.1"/>
    </source>
</evidence>
<organism evidence="2 3">
    <name type="scientific">Paenibacillus macquariensis</name>
    <dbReference type="NCBI Taxonomy" id="948756"/>
    <lineage>
        <taxon>Bacteria</taxon>
        <taxon>Bacillati</taxon>
        <taxon>Bacillota</taxon>
        <taxon>Bacilli</taxon>
        <taxon>Bacillales</taxon>
        <taxon>Paenibacillaceae</taxon>
        <taxon>Paenibacillus</taxon>
    </lineage>
</organism>
<comment type="caution">
    <text evidence="2">The sequence shown here is derived from an EMBL/GenBank/DDBJ whole genome shotgun (WGS) entry which is preliminary data.</text>
</comment>
<sequence length="56" mass="6106">MRATKARSISKSGSSQQKKLNQLAFFASFLFLIAAIITIFIAWKNLSGTSATEVIV</sequence>
<dbReference type="RefSeq" id="WP_156510167.1">
    <property type="nucleotide sequence ID" value="NZ_FTNK01000001.1"/>
</dbReference>
<protein>
    <submittedName>
        <fullName evidence="2">Uncharacterized protein</fullName>
    </submittedName>
</protein>
<proteinExistence type="predicted"/>
<feature type="transmembrane region" description="Helical" evidence="1">
    <location>
        <begin position="20"/>
        <end position="43"/>
    </location>
</feature>
<name>A0ABY1JK18_9BACL</name>
<evidence type="ECO:0000313" key="3">
    <source>
        <dbReference type="Proteomes" id="UP000186666"/>
    </source>
</evidence>
<reference evidence="2 3" key="1">
    <citation type="submission" date="2017-01" db="EMBL/GenBank/DDBJ databases">
        <authorList>
            <person name="Varghese N."/>
            <person name="Submissions S."/>
        </authorList>
    </citation>
    <scope>NUCLEOTIDE SEQUENCE [LARGE SCALE GENOMIC DNA]</scope>
    <source>
        <strain evidence="2 3">ATCC 23464</strain>
    </source>
</reference>
<dbReference type="Proteomes" id="UP000186666">
    <property type="component" value="Unassembled WGS sequence"/>
</dbReference>
<dbReference type="EMBL" id="FTNK01000001">
    <property type="protein sequence ID" value="SIQ32446.1"/>
    <property type="molecule type" value="Genomic_DNA"/>
</dbReference>
<keyword evidence="1" id="KW-1133">Transmembrane helix</keyword>
<accession>A0ABY1JK18</accession>
<gene>
    <name evidence="2" type="ORF">SAMN05421578_101222</name>
</gene>
<evidence type="ECO:0000256" key="1">
    <source>
        <dbReference type="SAM" id="Phobius"/>
    </source>
</evidence>
<keyword evidence="3" id="KW-1185">Reference proteome</keyword>